<comment type="subcellular location">
    <subcellularLocation>
        <location evidence="2">Cell membrane</location>
    </subcellularLocation>
    <subcellularLocation>
        <location evidence="3">Membrane raft</location>
        <topology evidence="3">Multi-pass membrane protein</topology>
    </subcellularLocation>
</comment>
<dbReference type="InterPro" id="IPR004358">
    <property type="entry name" value="Sig_transdc_His_kin-like_C"/>
</dbReference>
<keyword evidence="5" id="KW-1003">Cell membrane</keyword>
<dbReference type="InterPro" id="IPR003661">
    <property type="entry name" value="HisK_dim/P_dom"/>
</dbReference>
<dbReference type="GO" id="GO:0000155">
    <property type="term" value="F:phosphorelay sensor kinase activity"/>
    <property type="evidence" value="ECO:0007669"/>
    <property type="project" value="InterPro"/>
</dbReference>
<dbReference type="CDD" id="cd00082">
    <property type="entry name" value="HisKA"/>
    <property type="match status" value="1"/>
</dbReference>
<dbReference type="EMBL" id="LT670846">
    <property type="protein sequence ID" value="SHK48251.1"/>
    <property type="molecule type" value="Genomic_DNA"/>
</dbReference>
<dbReference type="EC" id="2.7.13.3" evidence="4"/>
<dbReference type="InterPro" id="IPR036097">
    <property type="entry name" value="HisK_dim/P_sf"/>
</dbReference>
<comment type="catalytic activity">
    <reaction evidence="1">
        <text>ATP + protein L-histidine = ADP + protein N-phospho-L-histidine.</text>
        <dbReference type="EC" id="2.7.13.3"/>
    </reaction>
</comment>
<keyword evidence="8" id="KW-0547">Nucleotide-binding</keyword>
<dbReference type="SUPFAM" id="SSF47384">
    <property type="entry name" value="Homodimeric domain of signal transducing histidine kinase"/>
    <property type="match status" value="1"/>
</dbReference>
<dbReference type="OrthoDB" id="9813151at2"/>
<dbReference type="Gene3D" id="3.30.565.10">
    <property type="entry name" value="Histidine kinase-like ATPase, C-terminal domain"/>
    <property type="match status" value="1"/>
</dbReference>
<evidence type="ECO:0000256" key="9">
    <source>
        <dbReference type="ARBA" id="ARBA00022777"/>
    </source>
</evidence>
<dbReference type="GO" id="GO:0016036">
    <property type="term" value="P:cellular response to phosphate starvation"/>
    <property type="evidence" value="ECO:0007669"/>
    <property type="project" value="TreeGrafter"/>
</dbReference>
<evidence type="ECO:0000256" key="4">
    <source>
        <dbReference type="ARBA" id="ARBA00012438"/>
    </source>
</evidence>
<dbReference type="PRINTS" id="PR00344">
    <property type="entry name" value="BCTRLSENSOR"/>
</dbReference>
<evidence type="ECO:0000256" key="8">
    <source>
        <dbReference type="ARBA" id="ARBA00022741"/>
    </source>
</evidence>
<accession>A0A1M6SU49</accession>
<dbReference type="PANTHER" id="PTHR45453:SF1">
    <property type="entry name" value="PHOSPHATE REGULON SENSOR PROTEIN PHOR"/>
    <property type="match status" value="1"/>
</dbReference>
<evidence type="ECO:0000256" key="12">
    <source>
        <dbReference type="ARBA" id="ARBA00023136"/>
    </source>
</evidence>
<evidence type="ECO:0000256" key="11">
    <source>
        <dbReference type="ARBA" id="ARBA00023012"/>
    </source>
</evidence>
<dbReference type="FunFam" id="1.10.287.130:FF:000001">
    <property type="entry name" value="Two-component sensor histidine kinase"/>
    <property type="match status" value="1"/>
</dbReference>
<evidence type="ECO:0000256" key="10">
    <source>
        <dbReference type="ARBA" id="ARBA00022840"/>
    </source>
</evidence>
<keyword evidence="7" id="KW-0808">Transferase</keyword>
<evidence type="ECO:0000313" key="15">
    <source>
        <dbReference type="Proteomes" id="UP000189810"/>
    </source>
</evidence>
<dbReference type="Pfam" id="PF00512">
    <property type="entry name" value="HisKA"/>
    <property type="match status" value="1"/>
</dbReference>
<keyword evidence="11" id="KW-0902">Two-component regulatory system</keyword>
<dbReference type="Gene3D" id="1.10.287.130">
    <property type="match status" value="1"/>
</dbReference>
<dbReference type="InterPro" id="IPR050351">
    <property type="entry name" value="BphY/WalK/GraS-like"/>
</dbReference>
<dbReference type="Pfam" id="PF02518">
    <property type="entry name" value="HATPase_c"/>
    <property type="match status" value="1"/>
</dbReference>
<sequence length="323" mass="37171">MLDLLEYLEEGYILLEHNGRVAYVNRYASKLGILRDNPIGKFYYEAINNLTLVSLLSELIQTKKKSETEIVLGEKTYRIKAFPSVQGFWIRIEDITRYVAYEKSKREFVANASHELRTPLSVILGILETLYEEENSQEKKALIEKAIRRAKAMQNLVEDLLILARLESREEKLILESIDLRQLVEEIFDMYTDFPVKLINSVQENYTLVADRKKLFTLLKNLVDNAVKYNKEEGLVEVKAYSDGTWHKIEVKDTGIGIPRVHLPFIFERFYRADPSRSRDLGGTGLGLSIVKHIALLHGGKVEVESKEGEGSLFRVYLPILSE</sequence>
<gene>
    <name evidence="14" type="ORF">SAMN05444391_1168</name>
</gene>
<evidence type="ECO:0000256" key="6">
    <source>
        <dbReference type="ARBA" id="ARBA00022553"/>
    </source>
</evidence>
<reference evidence="14 15" key="1">
    <citation type="submission" date="2016-11" db="EMBL/GenBank/DDBJ databases">
        <authorList>
            <person name="Jaros S."/>
            <person name="Januszkiewicz K."/>
            <person name="Wedrychowicz H."/>
        </authorList>
    </citation>
    <scope>NUCLEOTIDE SEQUENCE [LARGE SCALE GENOMIC DNA]</scope>
    <source>
        <strain evidence="14 15">DSM 19557</strain>
    </source>
</reference>
<evidence type="ECO:0000256" key="3">
    <source>
        <dbReference type="ARBA" id="ARBA00004314"/>
    </source>
</evidence>
<organism evidence="14 15">
    <name type="scientific">Thermocrinis minervae</name>
    <dbReference type="NCBI Taxonomy" id="381751"/>
    <lineage>
        <taxon>Bacteria</taxon>
        <taxon>Pseudomonadati</taxon>
        <taxon>Aquificota</taxon>
        <taxon>Aquificia</taxon>
        <taxon>Aquificales</taxon>
        <taxon>Aquificaceae</taxon>
        <taxon>Thermocrinis</taxon>
    </lineage>
</organism>
<dbReference type="Gene3D" id="3.30.450.20">
    <property type="entry name" value="PAS domain"/>
    <property type="match status" value="1"/>
</dbReference>
<name>A0A1M6SU49_9AQUI</name>
<dbReference type="RefSeq" id="WP_079654274.1">
    <property type="nucleotide sequence ID" value="NZ_LT670846.1"/>
</dbReference>
<evidence type="ECO:0000256" key="7">
    <source>
        <dbReference type="ARBA" id="ARBA00022679"/>
    </source>
</evidence>
<keyword evidence="15" id="KW-1185">Reference proteome</keyword>
<evidence type="ECO:0000256" key="5">
    <source>
        <dbReference type="ARBA" id="ARBA00022475"/>
    </source>
</evidence>
<dbReference type="GO" id="GO:0045121">
    <property type="term" value="C:membrane raft"/>
    <property type="evidence" value="ECO:0007669"/>
    <property type="project" value="UniProtKB-SubCell"/>
</dbReference>
<dbReference type="Proteomes" id="UP000189810">
    <property type="component" value="Chromosome I"/>
</dbReference>
<dbReference type="InterPro" id="IPR005467">
    <property type="entry name" value="His_kinase_dom"/>
</dbReference>
<dbReference type="PROSITE" id="PS50109">
    <property type="entry name" value="HIS_KIN"/>
    <property type="match status" value="1"/>
</dbReference>
<keyword evidence="12" id="KW-0472">Membrane</keyword>
<dbReference type="STRING" id="381751.SAMN05444391_1168"/>
<dbReference type="FunFam" id="3.30.565.10:FF:000023">
    <property type="entry name" value="PAS domain-containing sensor histidine kinase"/>
    <property type="match status" value="1"/>
</dbReference>
<protein>
    <recommendedName>
        <fullName evidence="4">histidine kinase</fullName>
        <ecNumber evidence="4">2.7.13.3</ecNumber>
    </recommendedName>
</protein>
<proteinExistence type="predicted"/>
<feature type="domain" description="Histidine kinase" evidence="13">
    <location>
        <begin position="111"/>
        <end position="322"/>
    </location>
</feature>
<dbReference type="SMART" id="SM00388">
    <property type="entry name" value="HisKA"/>
    <property type="match status" value="1"/>
</dbReference>
<evidence type="ECO:0000259" key="13">
    <source>
        <dbReference type="PROSITE" id="PS50109"/>
    </source>
</evidence>
<dbReference type="CDD" id="cd00075">
    <property type="entry name" value="HATPase"/>
    <property type="match status" value="1"/>
</dbReference>
<dbReference type="InterPro" id="IPR003594">
    <property type="entry name" value="HATPase_dom"/>
</dbReference>
<dbReference type="GO" id="GO:0004721">
    <property type="term" value="F:phosphoprotein phosphatase activity"/>
    <property type="evidence" value="ECO:0007669"/>
    <property type="project" value="TreeGrafter"/>
</dbReference>
<dbReference type="GO" id="GO:0005524">
    <property type="term" value="F:ATP binding"/>
    <property type="evidence" value="ECO:0007669"/>
    <property type="project" value="UniProtKB-KW"/>
</dbReference>
<dbReference type="PANTHER" id="PTHR45453">
    <property type="entry name" value="PHOSPHATE REGULON SENSOR PROTEIN PHOR"/>
    <property type="match status" value="1"/>
</dbReference>
<dbReference type="AlphaFoldDB" id="A0A1M6SU49"/>
<evidence type="ECO:0000256" key="2">
    <source>
        <dbReference type="ARBA" id="ARBA00004236"/>
    </source>
</evidence>
<keyword evidence="6" id="KW-0597">Phosphoprotein</keyword>
<keyword evidence="9 14" id="KW-0418">Kinase</keyword>
<dbReference type="GO" id="GO:0005886">
    <property type="term" value="C:plasma membrane"/>
    <property type="evidence" value="ECO:0007669"/>
    <property type="project" value="UniProtKB-SubCell"/>
</dbReference>
<dbReference type="SMART" id="SM00387">
    <property type="entry name" value="HATPase_c"/>
    <property type="match status" value="1"/>
</dbReference>
<evidence type="ECO:0000313" key="14">
    <source>
        <dbReference type="EMBL" id="SHK48251.1"/>
    </source>
</evidence>
<dbReference type="SUPFAM" id="SSF55874">
    <property type="entry name" value="ATPase domain of HSP90 chaperone/DNA topoisomerase II/histidine kinase"/>
    <property type="match status" value="1"/>
</dbReference>
<evidence type="ECO:0000256" key="1">
    <source>
        <dbReference type="ARBA" id="ARBA00000085"/>
    </source>
</evidence>
<dbReference type="InterPro" id="IPR036890">
    <property type="entry name" value="HATPase_C_sf"/>
</dbReference>
<keyword evidence="10" id="KW-0067">ATP-binding</keyword>